<keyword evidence="3" id="KW-0998">Cell outer membrane</keyword>
<dbReference type="RefSeq" id="WP_184059512.1">
    <property type="nucleotide sequence ID" value="NZ_JACIJK010000010.1"/>
</dbReference>
<evidence type="ECO:0000313" key="7">
    <source>
        <dbReference type="Proteomes" id="UP000546200"/>
    </source>
</evidence>
<accession>A0A7W9BGB7</accession>
<feature type="region of interest" description="Disordered" evidence="4">
    <location>
        <begin position="720"/>
        <end position="794"/>
    </location>
</feature>
<organism evidence="6 7">
    <name type="scientific">Sphingomonas aerophila</name>
    <dbReference type="NCBI Taxonomy" id="1344948"/>
    <lineage>
        <taxon>Bacteria</taxon>
        <taxon>Pseudomonadati</taxon>
        <taxon>Pseudomonadota</taxon>
        <taxon>Alphaproteobacteria</taxon>
        <taxon>Sphingomonadales</taxon>
        <taxon>Sphingomonadaceae</taxon>
        <taxon>Sphingomonas</taxon>
    </lineage>
</organism>
<protein>
    <submittedName>
        <fullName evidence="6">Putative membrane protein YgcG</fullName>
    </submittedName>
</protein>
<feature type="compositionally biased region" description="Low complexity" evidence="4">
    <location>
        <begin position="262"/>
        <end position="275"/>
    </location>
</feature>
<dbReference type="InterPro" id="IPR036942">
    <property type="entry name" value="Beta-barrel_TonB_sf"/>
</dbReference>
<feature type="compositionally biased region" description="Low complexity" evidence="4">
    <location>
        <begin position="744"/>
        <end position="762"/>
    </location>
</feature>
<evidence type="ECO:0000256" key="5">
    <source>
        <dbReference type="SAM" id="SignalP"/>
    </source>
</evidence>
<keyword evidence="5" id="KW-0732">Signal</keyword>
<feature type="compositionally biased region" description="Low complexity" evidence="4">
    <location>
        <begin position="33"/>
        <end position="65"/>
    </location>
</feature>
<dbReference type="GO" id="GO:0009279">
    <property type="term" value="C:cell outer membrane"/>
    <property type="evidence" value="ECO:0007669"/>
    <property type="project" value="UniProtKB-SubCell"/>
</dbReference>
<evidence type="ECO:0000256" key="1">
    <source>
        <dbReference type="ARBA" id="ARBA00004442"/>
    </source>
</evidence>
<dbReference type="PANTHER" id="PTHR47234">
    <property type="match status" value="1"/>
</dbReference>
<feature type="signal peptide" evidence="5">
    <location>
        <begin position="1"/>
        <end position="19"/>
    </location>
</feature>
<dbReference type="PANTHER" id="PTHR47234:SF2">
    <property type="entry name" value="TONB-DEPENDENT RECEPTOR"/>
    <property type="match status" value="1"/>
</dbReference>
<evidence type="ECO:0000256" key="2">
    <source>
        <dbReference type="ARBA" id="ARBA00023136"/>
    </source>
</evidence>
<reference evidence="6 7" key="1">
    <citation type="submission" date="2020-08" db="EMBL/GenBank/DDBJ databases">
        <title>Genomic Encyclopedia of Type Strains, Phase IV (KMG-IV): sequencing the most valuable type-strain genomes for metagenomic binning, comparative biology and taxonomic classification.</title>
        <authorList>
            <person name="Goeker M."/>
        </authorList>
    </citation>
    <scope>NUCLEOTIDE SEQUENCE [LARGE SCALE GENOMIC DNA]</scope>
    <source>
        <strain evidence="6 7">DSM 100044</strain>
    </source>
</reference>
<dbReference type="AlphaFoldDB" id="A0A7W9BGB7"/>
<dbReference type="InterPro" id="IPR037066">
    <property type="entry name" value="Plug_dom_sf"/>
</dbReference>
<feature type="region of interest" description="Disordered" evidence="4">
    <location>
        <begin position="17"/>
        <end position="72"/>
    </location>
</feature>
<gene>
    <name evidence="6" type="ORF">FHS94_003199</name>
</gene>
<dbReference type="Gene3D" id="2.40.170.20">
    <property type="entry name" value="TonB-dependent receptor, beta-barrel domain"/>
    <property type="match status" value="1"/>
</dbReference>
<feature type="compositionally biased region" description="Gly residues" evidence="4">
    <location>
        <begin position="732"/>
        <end position="743"/>
    </location>
</feature>
<feature type="chain" id="PRO_5030849416" evidence="5">
    <location>
        <begin position="20"/>
        <end position="960"/>
    </location>
</feature>
<evidence type="ECO:0000313" key="6">
    <source>
        <dbReference type="EMBL" id="MBB5716336.1"/>
    </source>
</evidence>
<dbReference type="Proteomes" id="UP000546200">
    <property type="component" value="Unassembled WGS sequence"/>
</dbReference>
<sequence length="960" mass="99014">MAFWGIGLAALAVSQAAAAQQAPAPVPAPAPAAPVVQEDPAASAPAAENGPATPPEAQQGAAQAEDTPEEPDVIVRGTRTLPGAVIGDIPPEEQLGPADIRSYGVSSVADLLNELAPQTRSGRGSGGAPVVLVNGRRISGVQEIRDLPTEAIARVDILPEEVALKYGYRADQRVVNFVLRRRFRAATVELADRVATEGGRNQANPELDLLSIRGQGRANLHLEYQESSGLTEAERGITQQSGQLSPGGTVTAAAGALDPRLGGATTTPVPGTAATGTPTFADFSAATGSTGSGDLGAFRSLLASQQQFNANAVYARTLGTIGATLNGTLEVTNTDSLQGLAGASIPVPAGNPFNPFAGAVTVNRALGEFDPLRQSSQSIAAHLGASANGALGRGWLWSLTGNYDRTTSDTVTELGFDLSAYRARVAADDPLANPYALLAARNVGVLPANSAHSLTSQGGLDALVTGSPFSLPAGPVTTSIRIGATTSDLNSRSFRSGLVTRGDVSRDVGSGQVNVDLPISSRTRGVLSAIGSLSLNGNFGIDQVSNFGTLTTVGYGANWSPIDALRIIASHTDDENAPGAGQLGNPTVVTPGVRVFDYVRGTTATITRVSGGNPDLLADNRHTTKIGVTAKPLKTTELTLSANYIRQRTDNVIAGFPTPTAAIEAAFPQRFVRDANGQLLSLDSRPINFARSERSELRYGFDLSFPIKSQLQRQIEAFRAGTGPNPFAGLRFPGGQGRAGATGGQQPSGQQTGQPGATPQAGGQEGGGLGGRGPGGGGFGGGGFRGRGGGFGGRGGAGGGRIQFALYHTWHFTDRVDIGTSGPFLDLLNGDAIGQSGGSSRHELEGQAGYSNNGLGARLSVNFRSATTVNGGTLANPTQLDFSSLTTANLRLFADLGNRIDLLRKQPCLRGTRVSLSFDNVFNQRQTVRDGAGATPVSLQPGYLDPLGRSVRLSIRKLFF</sequence>
<proteinExistence type="predicted"/>
<feature type="region of interest" description="Disordered" evidence="4">
    <location>
        <begin position="238"/>
        <end position="275"/>
    </location>
</feature>
<dbReference type="EMBL" id="JACIJK010000010">
    <property type="protein sequence ID" value="MBB5716336.1"/>
    <property type="molecule type" value="Genomic_DNA"/>
</dbReference>
<feature type="compositionally biased region" description="Gly residues" evidence="4">
    <location>
        <begin position="763"/>
        <end position="794"/>
    </location>
</feature>
<keyword evidence="7" id="KW-1185">Reference proteome</keyword>
<name>A0A7W9BGB7_9SPHN</name>
<dbReference type="SUPFAM" id="SSF56935">
    <property type="entry name" value="Porins"/>
    <property type="match status" value="1"/>
</dbReference>
<feature type="compositionally biased region" description="Polar residues" evidence="4">
    <location>
        <begin position="238"/>
        <end position="248"/>
    </location>
</feature>
<comment type="caution">
    <text evidence="6">The sequence shown here is derived from an EMBL/GenBank/DDBJ whole genome shotgun (WGS) entry which is preliminary data.</text>
</comment>
<dbReference type="Gene3D" id="2.170.130.10">
    <property type="entry name" value="TonB-dependent receptor, plug domain"/>
    <property type="match status" value="1"/>
</dbReference>
<evidence type="ECO:0000256" key="3">
    <source>
        <dbReference type="ARBA" id="ARBA00023237"/>
    </source>
</evidence>
<comment type="subcellular location">
    <subcellularLocation>
        <location evidence="1">Cell outer membrane</location>
    </subcellularLocation>
</comment>
<evidence type="ECO:0000256" key="4">
    <source>
        <dbReference type="SAM" id="MobiDB-lite"/>
    </source>
</evidence>
<keyword evidence="2" id="KW-0472">Membrane</keyword>